<organism evidence="2 3">
    <name type="scientific">Corallococcus interemptor</name>
    <dbReference type="NCBI Taxonomy" id="2316720"/>
    <lineage>
        <taxon>Bacteria</taxon>
        <taxon>Pseudomonadati</taxon>
        <taxon>Myxococcota</taxon>
        <taxon>Myxococcia</taxon>
        <taxon>Myxococcales</taxon>
        <taxon>Cystobacterineae</taxon>
        <taxon>Myxococcaceae</taxon>
        <taxon>Corallococcus</taxon>
    </lineage>
</organism>
<gene>
    <name evidence="2" type="ORF">D7X96_15670</name>
</gene>
<dbReference type="SUPFAM" id="SSF52540">
    <property type="entry name" value="P-loop containing nucleoside triphosphate hydrolases"/>
    <property type="match status" value="1"/>
</dbReference>
<dbReference type="PANTHER" id="PTHR43581:SF2">
    <property type="entry name" value="EXCINUCLEASE ATPASE SUBUNIT"/>
    <property type="match status" value="1"/>
</dbReference>
<dbReference type="OrthoDB" id="127554at2"/>
<evidence type="ECO:0000259" key="1">
    <source>
        <dbReference type="Pfam" id="PF13304"/>
    </source>
</evidence>
<dbReference type="AlphaFoldDB" id="A0A3A8QN67"/>
<dbReference type="InterPro" id="IPR027417">
    <property type="entry name" value="P-loop_NTPase"/>
</dbReference>
<protein>
    <recommendedName>
        <fullName evidence="1">ATPase AAA-type core domain-containing protein</fullName>
    </recommendedName>
</protein>
<dbReference type="InterPro" id="IPR051396">
    <property type="entry name" value="Bact_Antivir_Def_Nuclease"/>
</dbReference>
<dbReference type="GO" id="GO:0016887">
    <property type="term" value="F:ATP hydrolysis activity"/>
    <property type="evidence" value="ECO:0007669"/>
    <property type="project" value="InterPro"/>
</dbReference>
<dbReference type="InterPro" id="IPR003959">
    <property type="entry name" value="ATPase_AAA_core"/>
</dbReference>
<dbReference type="EMBL" id="RAWM01000035">
    <property type="protein sequence ID" value="RKH69268.1"/>
    <property type="molecule type" value="Genomic_DNA"/>
</dbReference>
<dbReference type="Proteomes" id="UP000282656">
    <property type="component" value="Unassembled WGS sequence"/>
</dbReference>
<proteinExistence type="predicted"/>
<feature type="domain" description="ATPase AAA-type core" evidence="1">
    <location>
        <begin position="24"/>
        <end position="322"/>
    </location>
</feature>
<dbReference type="Gene3D" id="3.40.50.300">
    <property type="entry name" value="P-loop containing nucleotide triphosphate hydrolases"/>
    <property type="match status" value="2"/>
</dbReference>
<sequence>MLERLYVDNYRCFVNFEWKPGQLALLLGENGSGKTSILDVLWSVRTLVVRDREVRRCFPHDSRTRWESRLNQRVELDVRLGQDLYKYRLQVDHDEEEPSNTRVGVESLHCNDTPLLEFGNGLLTIRGGKGTKDVTFSARTSSSGLSALGPGAKKLAAFKRWLDEDVWYFRPDPRHMSGRTDAQRDMLEESLHNLASWYPPLITHELDDAVRIQAALREVIPGFEALAVDKLRPQLQVRFSAGKGAPYSVDFVDLSDGQRALIALYILRHTVIKPGRLIIFDEPDNYVALREIQPWLRDVSDAASEEGGPQVFFVSHHPEFLNQLAPSDGTRFFRQGGGPSRIEPFHGLPGLNPAEVVARGWEDATEPMEPPHE</sequence>
<comment type="caution">
    <text evidence="2">The sequence shown here is derived from an EMBL/GenBank/DDBJ whole genome shotgun (WGS) entry which is preliminary data.</text>
</comment>
<dbReference type="GO" id="GO:0005524">
    <property type="term" value="F:ATP binding"/>
    <property type="evidence" value="ECO:0007669"/>
    <property type="project" value="InterPro"/>
</dbReference>
<dbReference type="RefSeq" id="WP_121722694.1">
    <property type="nucleotide sequence ID" value="NZ_RAWM01000035.1"/>
</dbReference>
<evidence type="ECO:0000313" key="3">
    <source>
        <dbReference type="Proteomes" id="UP000282656"/>
    </source>
</evidence>
<evidence type="ECO:0000313" key="2">
    <source>
        <dbReference type="EMBL" id="RKH69268.1"/>
    </source>
</evidence>
<dbReference type="Pfam" id="PF13304">
    <property type="entry name" value="AAA_21"/>
    <property type="match status" value="1"/>
</dbReference>
<name>A0A3A8QN67_9BACT</name>
<accession>A0A3A8QN67</accession>
<reference evidence="3" key="1">
    <citation type="submission" date="2018-09" db="EMBL/GenBank/DDBJ databases">
        <authorList>
            <person name="Livingstone P.G."/>
            <person name="Whitworth D.E."/>
        </authorList>
    </citation>
    <scope>NUCLEOTIDE SEQUENCE [LARGE SCALE GENOMIC DNA]</scope>
    <source>
        <strain evidence="3">AB047A</strain>
    </source>
</reference>
<keyword evidence="3" id="KW-1185">Reference proteome</keyword>
<dbReference type="PANTHER" id="PTHR43581">
    <property type="entry name" value="ATP/GTP PHOSPHATASE"/>
    <property type="match status" value="1"/>
</dbReference>